<dbReference type="InterPro" id="IPR043128">
    <property type="entry name" value="Rev_trsase/Diguanyl_cyclase"/>
</dbReference>
<dbReference type="EMBL" id="FQNC01000019">
    <property type="protein sequence ID" value="SGY22511.1"/>
    <property type="molecule type" value="Genomic_DNA"/>
</dbReference>
<dbReference type="InterPro" id="IPR051320">
    <property type="entry name" value="Viral_Replic_Matur_Polypro"/>
</dbReference>
<organism evidence="1 2">
    <name type="scientific">Microbotryum silenes-dioicae</name>
    <dbReference type="NCBI Taxonomy" id="796604"/>
    <lineage>
        <taxon>Eukaryota</taxon>
        <taxon>Fungi</taxon>
        <taxon>Dikarya</taxon>
        <taxon>Basidiomycota</taxon>
        <taxon>Pucciniomycotina</taxon>
        <taxon>Microbotryomycetes</taxon>
        <taxon>Microbotryales</taxon>
        <taxon>Microbotryaceae</taxon>
        <taxon>Microbotryum</taxon>
    </lineage>
</organism>
<reference evidence="1 2" key="1">
    <citation type="submission" date="2016-11" db="EMBL/GenBank/DDBJ databases">
        <authorList>
            <person name="Jaros S."/>
            <person name="Januszkiewicz K."/>
            <person name="Wedrychowicz H."/>
        </authorList>
    </citation>
    <scope>NUCLEOTIDE SEQUENCE [LARGE SCALE GENOMIC DNA]</scope>
</reference>
<accession>A0A2X0MHK6</accession>
<evidence type="ECO:0000313" key="1">
    <source>
        <dbReference type="EMBL" id="SGY22511.1"/>
    </source>
</evidence>
<sequence length="246" mass="27763">MGFQFRRSQAPVAEGCDFFARGSQESVPCGIWQLPIYTVDFSSARAIDRAPRFDGFRLVPPFRVEKVDFSSARAIDRAPQFDGFAKKVDFSSARAINLEKVDFSSAQAIDRALSIFIFTGNLGFYSKTYPGIGLYPTYDTLKVCPVWVEFLGMDCQFGTIRMSQAHKDVILIIAKPTTKVQLQHFLGSVEWSSCYFPHLAKIVAPLTNLVGDAPWTWSAAQDIAFEETKKAIDGVEWMPKRFRTWE</sequence>
<dbReference type="PANTHER" id="PTHR33064">
    <property type="entry name" value="POL PROTEIN"/>
    <property type="match status" value="1"/>
</dbReference>
<dbReference type="SUPFAM" id="SSF56672">
    <property type="entry name" value="DNA/RNA polymerases"/>
    <property type="match status" value="1"/>
</dbReference>
<evidence type="ECO:0000313" key="2">
    <source>
        <dbReference type="Proteomes" id="UP000249464"/>
    </source>
</evidence>
<name>A0A2X0MHK6_9BASI</name>
<proteinExistence type="predicted"/>
<protein>
    <submittedName>
        <fullName evidence="1">BQ5605_C019g08809 protein</fullName>
    </submittedName>
</protein>
<dbReference type="Gene3D" id="3.30.70.270">
    <property type="match status" value="1"/>
</dbReference>
<keyword evidence="2" id="KW-1185">Reference proteome</keyword>
<dbReference type="InterPro" id="IPR043502">
    <property type="entry name" value="DNA/RNA_pol_sf"/>
</dbReference>
<dbReference type="PANTHER" id="PTHR33064:SF29">
    <property type="entry name" value="PEPTIDASE A2 DOMAIN-CONTAINING PROTEIN-RELATED"/>
    <property type="match status" value="1"/>
</dbReference>
<dbReference type="Proteomes" id="UP000249464">
    <property type="component" value="Unassembled WGS sequence"/>
</dbReference>
<dbReference type="AlphaFoldDB" id="A0A2X0MHK6"/>
<gene>
    <name evidence="1" type="primary">BQ5605_C019g08809</name>
    <name evidence="1" type="ORF">BQ5605_C019G08809</name>
</gene>